<keyword evidence="5" id="KW-1185">Reference proteome</keyword>
<dbReference type="FunFam" id="1.20.1310.10:FF:000006">
    <property type="entry name" value="Cullin 3"/>
    <property type="match status" value="1"/>
</dbReference>
<dbReference type="AlphaFoldDB" id="A0A814GP66"/>
<accession>A0A814GP66</accession>
<dbReference type="Pfam" id="PF00888">
    <property type="entry name" value="Cullin"/>
    <property type="match status" value="1"/>
</dbReference>
<dbReference type="OrthoDB" id="27073at2759"/>
<evidence type="ECO:0000313" key="3">
    <source>
        <dbReference type="EMBL" id="CAF0999249.1"/>
    </source>
</evidence>
<dbReference type="InterPro" id="IPR001373">
    <property type="entry name" value="Cullin_N"/>
</dbReference>
<evidence type="ECO:0000259" key="2">
    <source>
        <dbReference type="Pfam" id="PF00888"/>
    </source>
</evidence>
<evidence type="ECO:0000313" key="6">
    <source>
        <dbReference type="Proteomes" id="UP000663877"/>
    </source>
</evidence>
<dbReference type="Proteomes" id="UP000663877">
    <property type="component" value="Unassembled WGS sequence"/>
</dbReference>
<proteinExistence type="inferred from homology"/>
<name>A0A814GP66_9BILA</name>
<protein>
    <recommendedName>
        <fullName evidence="2">Cullin N-terminal domain-containing protein</fullName>
    </recommendedName>
</protein>
<dbReference type="InterPro" id="IPR045093">
    <property type="entry name" value="Cullin"/>
</dbReference>
<evidence type="ECO:0000256" key="1">
    <source>
        <dbReference type="ARBA" id="ARBA00006019"/>
    </source>
</evidence>
<gene>
    <name evidence="3" type="ORF">BJG266_LOCUS15838</name>
    <name evidence="4" type="ORF">QVE165_LOCUS20881</name>
</gene>
<dbReference type="GO" id="GO:0031625">
    <property type="term" value="F:ubiquitin protein ligase binding"/>
    <property type="evidence" value="ECO:0007669"/>
    <property type="project" value="InterPro"/>
</dbReference>
<dbReference type="Proteomes" id="UP000663832">
    <property type="component" value="Unassembled WGS sequence"/>
</dbReference>
<dbReference type="GO" id="GO:0006511">
    <property type="term" value="P:ubiquitin-dependent protein catabolic process"/>
    <property type="evidence" value="ECO:0007669"/>
    <property type="project" value="InterPro"/>
</dbReference>
<dbReference type="SUPFAM" id="SSF74788">
    <property type="entry name" value="Cullin repeat-like"/>
    <property type="match status" value="1"/>
</dbReference>
<dbReference type="EMBL" id="CAJNOI010000071">
    <property type="protein sequence ID" value="CAF0999249.1"/>
    <property type="molecule type" value="Genomic_DNA"/>
</dbReference>
<evidence type="ECO:0000313" key="5">
    <source>
        <dbReference type="Proteomes" id="UP000663832"/>
    </source>
</evidence>
<dbReference type="PANTHER" id="PTHR11932">
    <property type="entry name" value="CULLIN"/>
    <property type="match status" value="1"/>
</dbReference>
<comment type="caution">
    <text evidence="3">The sequence shown here is derived from an EMBL/GenBank/DDBJ whole genome shotgun (WGS) entry which is preliminary data.</text>
</comment>
<evidence type="ECO:0000313" key="4">
    <source>
        <dbReference type="EMBL" id="CAF1111696.1"/>
    </source>
</evidence>
<dbReference type="EMBL" id="CAJNOM010000132">
    <property type="protein sequence ID" value="CAF1111696.1"/>
    <property type="molecule type" value="Genomic_DNA"/>
</dbReference>
<feature type="domain" description="Cullin N-terminal" evidence="2">
    <location>
        <begin position="36"/>
        <end position="179"/>
    </location>
</feature>
<dbReference type="InterPro" id="IPR016159">
    <property type="entry name" value="Cullin_repeat-like_dom_sf"/>
</dbReference>
<comment type="similarity">
    <text evidence="1">Belongs to the cullin family.</text>
</comment>
<organism evidence="3 6">
    <name type="scientific">Adineta steineri</name>
    <dbReference type="NCBI Taxonomy" id="433720"/>
    <lineage>
        <taxon>Eukaryota</taxon>
        <taxon>Metazoa</taxon>
        <taxon>Spiralia</taxon>
        <taxon>Gnathifera</taxon>
        <taxon>Rotifera</taxon>
        <taxon>Eurotatoria</taxon>
        <taxon>Bdelloidea</taxon>
        <taxon>Adinetida</taxon>
        <taxon>Adinetidae</taxon>
        <taxon>Adineta</taxon>
    </lineage>
</organism>
<dbReference type="Gene3D" id="1.20.1310.10">
    <property type="entry name" value="Cullin Repeats"/>
    <property type="match status" value="1"/>
</dbReference>
<reference evidence="3" key="1">
    <citation type="submission" date="2021-02" db="EMBL/GenBank/DDBJ databases">
        <authorList>
            <person name="Nowell W R."/>
        </authorList>
    </citation>
    <scope>NUCLEOTIDE SEQUENCE</scope>
</reference>
<sequence>MSKTSIKTEDPNKRMRIRQFFSSVDDRYVNGIWNTSLKTAIQEIQKKNNSGLSFEELYRNAYTMVLHKHGEKLYTGTREVVIDHLVQKVRQDVVDSLNNNFLIILNSAWNDHRTAMVMIRDILMYMDRVYVSGQKLEPVYNLGLILFRDNVVRYSPIRDHLKQTLLDMVAKERRGEVVEK</sequence>